<comment type="pathway">
    <text evidence="2 7">Cofactor biosynthesis; 7,8-dihydroneopterin triphosphate biosynthesis; 7,8-dihydroneopterin triphosphate from GTP: step 1/1.</text>
</comment>
<evidence type="ECO:0000256" key="7">
    <source>
        <dbReference type="HAMAP-Rule" id="MF_00223"/>
    </source>
</evidence>
<keyword evidence="6 7" id="KW-0378">Hydrolase</keyword>
<dbReference type="GO" id="GO:0046654">
    <property type="term" value="P:tetrahydrofolate biosynthetic process"/>
    <property type="evidence" value="ECO:0007669"/>
    <property type="project" value="UniProtKB-UniRule"/>
</dbReference>
<dbReference type="InterPro" id="IPR018234">
    <property type="entry name" value="GTP_CycHdrlase_I_CS"/>
</dbReference>
<comment type="subunit">
    <text evidence="7">Homopolymer.</text>
</comment>
<keyword evidence="5 7" id="KW-0554">One-carbon metabolism</keyword>
<dbReference type="GO" id="GO:0006729">
    <property type="term" value="P:tetrahydrobiopterin biosynthetic process"/>
    <property type="evidence" value="ECO:0007669"/>
    <property type="project" value="TreeGrafter"/>
</dbReference>
<name>A0A451DD64_9GAMM</name>
<dbReference type="GO" id="GO:0003934">
    <property type="term" value="F:GTP cyclohydrolase I activity"/>
    <property type="evidence" value="ECO:0007669"/>
    <property type="project" value="UniProtKB-UniRule"/>
</dbReference>
<dbReference type="HAMAP" id="MF_00223">
    <property type="entry name" value="FolE"/>
    <property type="match status" value="1"/>
</dbReference>
<comment type="similarity">
    <text evidence="3 7">Belongs to the GTP cyclohydrolase I family.</text>
</comment>
<dbReference type="InterPro" id="IPR043133">
    <property type="entry name" value="GTP-CH-I_C/QueF"/>
</dbReference>
<dbReference type="OrthoDB" id="9801207at2"/>
<evidence type="ECO:0000313" key="9">
    <source>
        <dbReference type="EMBL" id="VFP84377.1"/>
    </source>
</evidence>
<keyword evidence="7" id="KW-0862">Zinc</keyword>
<dbReference type="EMBL" id="LR217720">
    <property type="protein sequence ID" value="VFP84377.1"/>
    <property type="molecule type" value="Genomic_DNA"/>
</dbReference>
<dbReference type="GO" id="GO:0005525">
    <property type="term" value="F:GTP binding"/>
    <property type="evidence" value="ECO:0007669"/>
    <property type="project" value="UniProtKB-KW"/>
</dbReference>
<comment type="subunit">
    <text evidence="4">Toroid-shaped homodecamer, composed of two pentamers of five dimers.</text>
</comment>
<dbReference type="InterPro" id="IPR043134">
    <property type="entry name" value="GTP-CH-I_N"/>
</dbReference>
<feature type="binding site" evidence="7">
    <location>
        <position position="116"/>
    </location>
    <ligand>
        <name>Zn(2+)</name>
        <dbReference type="ChEBI" id="CHEBI:29105"/>
    </ligand>
</feature>
<comment type="catalytic activity">
    <reaction evidence="1 7">
        <text>GTP + H2O = 7,8-dihydroneopterin 3'-triphosphate + formate + H(+)</text>
        <dbReference type="Rhea" id="RHEA:17473"/>
        <dbReference type="ChEBI" id="CHEBI:15377"/>
        <dbReference type="ChEBI" id="CHEBI:15378"/>
        <dbReference type="ChEBI" id="CHEBI:15740"/>
        <dbReference type="ChEBI" id="CHEBI:37565"/>
        <dbReference type="ChEBI" id="CHEBI:58462"/>
        <dbReference type="EC" id="3.5.4.16"/>
    </reaction>
</comment>
<dbReference type="NCBIfam" id="NF006824">
    <property type="entry name" value="PRK09347.1-1"/>
    <property type="match status" value="1"/>
</dbReference>
<dbReference type="PROSITE" id="PS00859">
    <property type="entry name" value="GTP_CYCLOHYDROL_1_1"/>
    <property type="match status" value="1"/>
</dbReference>
<dbReference type="NCBIfam" id="NF006826">
    <property type="entry name" value="PRK09347.1-3"/>
    <property type="match status" value="1"/>
</dbReference>
<dbReference type="PANTHER" id="PTHR11109">
    <property type="entry name" value="GTP CYCLOHYDROLASE I"/>
    <property type="match status" value="1"/>
</dbReference>
<dbReference type="RefSeq" id="WP_157989845.1">
    <property type="nucleotide sequence ID" value="NZ_LR217720.1"/>
</dbReference>
<feature type="binding site" evidence="7">
    <location>
        <position position="113"/>
    </location>
    <ligand>
        <name>Zn(2+)</name>
        <dbReference type="ChEBI" id="CHEBI:29105"/>
    </ligand>
</feature>
<sequence>MERDNWSPEATRVYQGLVSCGLETPLQPQKYEINDVNRKKIIAKHITAIMNVLNLNLEDPSLAATPLRIAKMYVDEIFTGLDYSNFPKITLIEHKIYVDEVVTVRNINLTSICEHHFIMIDGQATVAYIPQDHVIGLSKINRIVQFFASRPQVQERLIQQILVALQIILDTKNVAVFIEAIHYCVRARGIRDTTSTTTTTAFGGLFKTNNDSRQEFLKSVFHN</sequence>
<evidence type="ECO:0000256" key="6">
    <source>
        <dbReference type="ARBA" id="ARBA00022801"/>
    </source>
</evidence>
<dbReference type="InterPro" id="IPR020602">
    <property type="entry name" value="GTP_CycHdrlase_I_dom"/>
</dbReference>
<accession>A0A451DD64</accession>
<evidence type="ECO:0000256" key="4">
    <source>
        <dbReference type="ARBA" id="ARBA00011857"/>
    </source>
</evidence>
<dbReference type="PANTHER" id="PTHR11109:SF7">
    <property type="entry name" value="GTP CYCLOHYDROLASE 1"/>
    <property type="match status" value="1"/>
</dbReference>
<dbReference type="NCBIfam" id="TIGR00063">
    <property type="entry name" value="folE"/>
    <property type="match status" value="1"/>
</dbReference>
<dbReference type="Proteomes" id="UP000294418">
    <property type="component" value="Chromosome"/>
</dbReference>
<evidence type="ECO:0000313" key="10">
    <source>
        <dbReference type="Proteomes" id="UP000294418"/>
    </source>
</evidence>
<dbReference type="EC" id="3.5.4.16" evidence="7"/>
<feature type="binding site" evidence="7">
    <location>
        <position position="184"/>
    </location>
    <ligand>
        <name>Zn(2+)</name>
        <dbReference type="ChEBI" id="CHEBI:29105"/>
    </ligand>
</feature>
<evidence type="ECO:0000256" key="2">
    <source>
        <dbReference type="ARBA" id="ARBA00005080"/>
    </source>
</evidence>
<dbReference type="GO" id="GO:0006730">
    <property type="term" value="P:one-carbon metabolic process"/>
    <property type="evidence" value="ECO:0007669"/>
    <property type="project" value="UniProtKB-UniRule"/>
</dbReference>
<keyword evidence="7" id="KW-0547">Nucleotide-binding</keyword>
<organism evidence="9 10">
    <name type="scientific">Candidatus Erwinia haradaeae</name>
    <dbReference type="NCBI Taxonomy" id="1922217"/>
    <lineage>
        <taxon>Bacteria</taxon>
        <taxon>Pseudomonadati</taxon>
        <taxon>Pseudomonadota</taxon>
        <taxon>Gammaproteobacteria</taxon>
        <taxon>Enterobacterales</taxon>
        <taxon>Erwiniaceae</taxon>
        <taxon>Erwinia</taxon>
    </lineage>
</organism>
<protein>
    <recommendedName>
        <fullName evidence="7">GTP cyclohydrolase 1</fullName>
        <ecNumber evidence="7">3.5.4.16</ecNumber>
    </recommendedName>
    <alternativeName>
        <fullName evidence="7">GTP cyclohydrolase I</fullName>
        <shortName evidence="7">GTP-CH-I</shortName>
    </alternativeName>
</protein>
<reference evidence="9 10" key="1">
    <citation type="submission" date="2019-02" db="EMBL/GenBank/DDBJ databases">
        <authorList>
            <person name="Manzano-Marin A."/>
            <person name="Manzano-Marin A."/>
        </authorList>
    </citation>
    <scope>NUCLEOTIDE SEQUENCE [LARGE SCALE GENOMIC DNA]</scope>
    <source>
        <strain evidence="9 10">ErCilaricifoliae</strain>
    </source>
</reference>
<dbReference type="AlphaFoldDB" id="A0A451DD64"/>
<gene>
    <name evidence="7 9" type="primary">folE</name>
    <name evidence="9" type="ORF">ERCILAFE3058_464</name>
</gene>
<dbReference type="FunFam" id="3.30.1130.10:FF:000001">
    <property type="entry name" value="GTP cyclohydrolase 1"/>
    <property type="match status" value="1"/>
</dbReference>
<dbReference type="Gene3D" id="3.30.1130.10">
    <property type="match status" value="1"/>
</dbReference>
<evidence type="ECO:0000256" key="1">
    <source>
        <dbReference type="ARBA" id="ARBA00001052"/>
    </source>
</evidence>
<keyword evidence="7" id="KW-0479">Metal-binding</keyword>
<keyword evidence="7" id="KW-0342">GTP-binding</keyword>
<dbReference type="Gene3D" id="1.10.286.10">
    <property type="match status" value="1"/>
</dbReference>
<evidence type="ECO:0000256" key="5">
    <source>
        <dbReference type="ARBA" id="ARBA00022563"/>
    </source>
</evidence>
<dbReference type="GO" id="GO:0005737">
    <property type="term" value="C:cytoplasm"/>
    <property type="evidence" value="ECO:0007669"/>
    <property type="project" value="TreeGrafter"/>
</dbReference>
<evidence type="ECO:0000259" key="8">
    <source>
        <dbReference type="Pfam" id="PF01227"/>
    </source>
</evidence>
<dbReference type="UniPathway" id="UPA00848">
    <property type="reaction ID" value="UER00151"/>
</dbReference>
<dbReference type="InterPro" id="IPR001474">
    <property type="entry name" value="GTP_CycHdrlase_I"/>
</dbReference>
<dbReference type="GO" id="GO:0008270">
    <property type="term" value="F:zinc ion binding"/>
    <property type="evidence" value="ECO:0007669"/>
    <property type="project" value="UniProtKB-UniRule"/>
</dbReference>
<dbReference type="SUPFAM" id="SSF55620">
    <property type="entry name" value="Tetrahydrobiopterin biosynthesis enzymes-like"/>
    <property type="match status" value="1"/>
</dbReference>
<evidence type="ECO:0000256" key="3">
    <source>
        <dbReference type="ARBA" id="ARBA00008085"/>
    </source>
</evidence>
<feature type="domain" description="GTP cyclohydrolase I" evidence="8">
    <location>
        <begin position="42"/>
        <end position="219"/>
    </location>
</feature>
<dbReference type="Pfam" id="PF01227">
    <property type="entry name" value="GTP_cyclohydroI"/>
    <property type="match status" value="1"/>
</dbReference>
<proteinExistence type="inferred from homology"/>